<dbReference type="Gene3D" id="2.130.10.30">
    <property type="entry name" value="Regulator of chromosome condensation 1/beta-lactamase-inhibitor protein II"/>
    <property type="match status" value="3"/>
</dbReference>
<organism evidence="5 6">
    <name type="scientific">Capsella rubella</name>
    <dbReference type="NCBI Taxonomy" id="81985"/>
    <lineage>
        <taxon>Eukaryota</taxon>
        <taxon>Viridiplantae</taxon>
        <taxon>Streptophyta</taxon>
        <taxon>Embryophyta</taxon>
        <taxon>Tracheophyta</taxon>
        <taxon>Spermatophyta</taxon>
        <taxon>Magnoliopsida</taxon>
        <taxon>eudicotyledons</taxon>
        <taxon>Gunneridae</taxon>
        <taxon>Pentapetalae</taxon>
        <taxon>rosids</taxon>
        <taxon>malvids</taxon>
        <taxon>Brassicales</taxon>
        <taxon>Brassicaceae</taxon>
        <taxon>Camelineae</taxon>
        <taxon>Capsella</taxon>
    </lineage>
</organism>
<keyword evidence="6" id="KW-1185">Reference proteome</keyword>
<feature type="domain" description="RCC1-like" evidence="4">
    <location>
        <begin position="259"/>
        <end position="526"/>
    </location>
</feature>
<feature type="repeat" description="RCC1" evidence="2">
    <location>
        <begin position="479"/>
        <end position="529"/>
    </location>
</feature>
<dbReference type="InterPro" id="IPR058923">
    <property type="entry name" value="RCC1-like_dom"/>
</dbReference>
<dbReference type="InterPro" id="IPR051210">
    <property type="entry name" value="Ub_ligase/GEF_domain"/>
</dbReference>
<dbReference type="InterPro" id="IPR000408">
    <property type="entry name" value="Reg_chr_condens"/>
</dbReference>
<evidence type="ECO:0000256" key="3">
    <source>
        <dbReference type="SAM" id="MobiDB-lite"/>
    </source>
</evidence>
<dbReference type="PROSITE" id="PS50012">
    <property type="entry name" value="RCC1_3"/>
    <property type="match status" value="5"/>
</dbReference>
<dbReference type="PANTHER" id="PTHR22870:SF413">
    <property type="entry name" value="REGULATOR OF CHROMOSOME CONDENSATION (RCC1) FAMILY PROTEIN"/>
    <property type="match status" value="1"/>
</dbReference>
<keyword evidence="1" id="KW-0677">Repeat</keyword>
<dbReference type="PRINTS" id="PR00633">
    <property type="entry name" value="RCCNDNSATION"/>
</dbReference>
<dbReference type="PROSITE" id="PS00626">
    <property type="entry name" value="RCC1_2"/>
    <property type="match status" value="3"/>
</dbReference>
<sequence length="531" mass="56447">ESTRSLFVSPFLDFLLCKKTTRICCESENVDHWIFSLGLYSDLRVCVCFYGDCGFGRICAMNVNNGGNVPIGECKATLVYMSGYLPGAAPEKSPILSPVPVRLPAAVHGGDSWKDVCGGGCGFAMAISEKGKLITWGSTDDEGQSYVASGKHGETPEPFLLPTDAPVVQASSGWAHCAVVTEAGEAFTWGWKECIPSKDPVGKHQSGSSEQVIPSSQGSNTASGMTLHNENRKVGEELVKRRRVSTAKDEAEGVSHGEDFFATTPSLVSVGLGVRITSVATGGRHTLALSDIGQIWGWGYGGEGQLGLGSRIKMVSSPHLIPCFESTGSGREKSFILHQGITTTSTQVSREPGRHIKAISCGGRHSAAVTDTGGLITFGWGLYGQCGQGNTNDQLRPMAVSSVQSIRMESVAAGLWHTVCISSDGKVYAFGGNQFGQLGTGTDHAEVIPKLLDGQNLEGKHAKAVSCGARHSAILAEDGRLLCWGWNKYGQLGLGDTIDRDIPTQVQLDGCRLRKVACGWWHTLLLADLPT</sequence>
<accession>R0HFC2</accession>
<feature type="repeat" description="RCC1" evidence="2">
    <location>
        <begin position="131"/>
        <end position="183"/>
    </location>
</feature>
<feature type="region of interest" description="Disordered" evidence="3">
    <location>
        <begin position="199"/>
        <end position="251"/>
    </location>
</feature>
<evidence type="ECO:0000313" key="6">
    <source>
        <dbReference type="Proteomes" id="UP000029121"/>
    </source>
</evidence>
<dbReference type="OrthoDB" id="5370059at2759"/>
<feature type="repeat" description="RCC1" evidence="2">
    <location>
        <begin position="293"/>
        <end position="372"/>
    </location>
</feature>
<dbReference type="InterPro" id="IPR009091">
    <property type="entry name" value="RCC1/BLIP-II"/>
</dbReference>
<name>R0HFC2_9BRAS</name>
<dbReference type="eggNOG" id="KOG1426">
    <property type="taxonomic scope" value="Eukaryota"/>
</dbReference>
<dbReference type="STRING" id="81985.R0HFC2"/>
<evidence type="ECO:0000256" key="2">
    <source>
        <dbReference type="PROSITE-ProRule" id="PRU00235"/>
    </source>
</evidence>
<dbReference type="PANTHER" id="PTHR22870">
    <property type="entry name" value="REGULATOR OF CHROMOSOME CONDENSATION"/>
    <property type="match status" value="1"/>
</dbReference>
<evidence type="ECO:0000313" key="5">
    <source>
        <dbReference type="EMBL" id="EOA23785.1"/>
    </source>
</evidence>
<feature type="repeat" description="RCC1" evidence="2">
    <location>
        <begin position="425"/>
        <end position="478"/>
    </location>
</feature>
<evidence type="ECO:0000259" key="4">
    <source>
        <dbReference type="Pfam" id="PF25390"/>
    </source>
</evidence>
<feature type="non-terminal residue" evidence="5">
    <location>
        <position position="1"/>
    </location>
</feature>
<protein>
    <recommendedName>
        <fullName evidence="4">RCC1-like domain-containing protein</fullName>
    </recommendedName>
</protein>
<feature type="compositionally biased region" description="Polar residues" evidence="3">
    <location>
        <begin position="205"/>
        <end position="228"/>
    </location>
</feature>
<feature type="repeat" description="RCC1" evidence="2">
    <location>
        <begin position="373"/>
        <end position="424"/>
    </location>
</feature>
<dbReference type="SUPFAM" id="SSF50985">
    <property type="entry name" value="RCC1/BLIP-II"/>
    <property type="match status" value="1"/>
</dbReference>
<dbReference type="AlphaFoldDB" id="R0HFC2"/>
<gene>
    <name evidence="5" type="ORF">CARUB_v10016999mg</name>
</gene>
<reference evidence="6" key="1">
    <citation type="journal article" date="2013" name="Nat. Genet.">
        <title>The Capsella rubella genome and the genomic consequences of rapid mating system evolution.</title>
        <authorList>
            <person name="Slotte T."/>
            <person name="Hazzouri K.M."/>
            <person name="Agren J.A."/>
            <person name="Koenig D."/>
            <person name="Maumus F."/>
            <person name="Guo Y.L."/>
            <person name="Steige K."/>
            <person name="Platts A.E."/>
            <person name="Escobar J.S."/>
            <person name="Newman L.K."/>
            <person name="Wang W."/>
            <person name="Mandakova T."/>
            <person name="Vello E."/>
            <person name="Smith L.M."/>
            <person name="Henz S.R."/>
            <person name="Steffen J."/>
            <person name="Takuno S."/>
            <person name="Brandvain Y."/>
            <person name="Coop G."/>
            <person name="Andolfatto P."/>
            <person name="Hu T.T."/>
            <person name="Blanchette M."/>
            <person name="Clark R.M."/>
            <person name="Quesneville H."/>
            <person name="Nordborg M."/>
            <person name="Gaut B.S."/>
            <person name="Lysak M.A."/>
            <person name="Jenkins J."/>
            <person name="Grimwood J."/>
            <person name="Chapman J."/>
            <person name="Prochnik S."/>
            <person name="Shu S."/>
            <person name="Rokhsar D."/>
            <person name="Schmutz J."/>
            <person name="Weigel D."/>
            <person name="Wright S.I."/>
        </authorList>
    </citation>
    <scope>NUCLEOTIDE SEQUENCE [LARGE SCALE GENOMIC DNA]</scope>
    <source>
        <strain evidence="6">cv. Monte Gargano</strain>
    </source>
</reference>
<dbReference type="Proteomes" id="UP000029121">
    <property type="component" value="Unassembled WGS sequence"/>
</dbReference>
<dbReference type="EMBL" id="KB870809">
    <property type="protein sequence ID" value="EOA23785.1"/>
    <property type="molecule type" value="Genomic_DNA"/>
</dbReference>
<feature type="compositionally biased region" description="Basic and acidic residues" evidence="3">
    <location>
        <begin position="229"/>
        <end position="239"/>
    </location>
</feature>
<evidence type="ECO:0000256" key="1">
    <source>
        <dbReference type="ARBA" id="ARBA00022737"/>
    </source>
</evidence>
<dbReference type="KEGG" id="crb:17885704"/>
<proteinExistence type="predicted"/>
<dbReference type="Pfam" id="PF25390">
    <property type="entry name" value="WD40_RLD"/>
    <property type="match status" value="1"/>
</dbReference>